<dbReference type="Gene3D" id="3.90.280.10">
    <property type="entry name" value="PEBP-like"/>
    <property type="match status" value="1"/>
</dbReference>
<name>A0A9D2HN64_9BACT</name>
<reference evidence="2" key="1">
    <citation type="journal article" date="2021" name="PeerJ">
        <title>Extensive microbial diversity within the chicken gut microbiome revealed by metagenomics and culture.</title>
        <authorList>
            <person name="Gilroy R."/>
            <person name="Ravi A."/>
            <person name="Getino M."/>
            <person name="Pursley I."/>
            <person name="Horton D.L."/>
            <person name="Alikhan N.F."/>
            <person name="Baker D."/>
            <person name="Gharbi K."/>
            <person name="Hall N."/>
            <person name="Watson M."/>
            <person name="Adriaenssens E.M."/>
            <person name="Foster-Nyarko E."/>
            <person name="Jarju S."/>
            <person name="Secka A."/>
            <person name="Antonio M."/>
            <person name="Oren A."/>
            <person name="Chaudhuri R.R."/>
            <person name="La Ragione R."/>
            <person name="Hildebrand F."/>
            <person name="Pallen M.J."/>
        </authorList>
    </citation>
    <scope>NUCLEOTIDE SEQUENCE</scope>
    <source>
        <strain evidence="2">5032</strain>
    </source>
</reference>
<feature type="chain" id="PRO_5039467832" evidence="1">
    <location>
        <begin position="28"/>
        <end position="190"/>
    </location>
</feature>
<gene>
    <name evidence="2" type="ORF">H9784_04550</name>
</gene>
<accession>A0A9D2HN64</accession>
<dbReference type="CDD" id="cd00865">
    <property type="entry name" value="PEBP_bact_arch"/>
    <property type="match status" value="1"/>
</dbReference>
<protein>
    <submittedName>
        <fullName evidence="2">YbhB/YbcL family Raf kinase inhibitor-like protein</fullName>
    </submittedName>
</protein>
<dbReference type="InterPro" id="IPR008914">
    <property type="entry name" value="PEBP"/>
</dbReference>
<dbReference type="SUPFAM" id="SSF49777">
    <property type="entry name" value="PEBP-like"/>
    <property type="match status" value="1"/>
</dbReference>
<dbReference type="AlphaFoldDB" id="A0A9D2HN64"/>
<evidence type="ECO:0000313" key="2">
    <source>
        <dbReference type="EMBL" id="HJA78829.1"/>
    </source>
</evidence>
<dbReference type="PANTHER" id="PTHR30289">
    <property type="entry name" value="UNCHARACTERIZED PROTEIN YBCL-RELATED"/>
    <property type="match status" value="1"/>
</dbReference>
<dbReference type="InterPro" id="IPR036610">
    <property type="entry name" value="PEBP-like_sf"/>
</dbReference>
<evidence type="ECO:0000313" key="3">
    <source>
        <dbReference type="Proteomes" id="UP000823821"/>
    </source>
</evidence>
<reference evidence="2" key="2">
    <citation type="submission" date="2021-04" db="EMBL/GenBank/DDBJ databases">
        <authorList>
            <person name="Gilroy R."/>
        </authorList>
    </citation>
    <scope>NUCLEOTIDE SEQUENCE</scope>
    <source>
        <strain evidence="2">5032</strain>
    </source>
</reference>
<proteinExistence type="predicted"/>
<sequence length="190" mass="19748">MKFHRSLVGLCATAALVLSLTCLPALAADKAFTLSSPQLKDGGVMGMDQVFNAFGCTGKNISPELVWSNPPKGTKSFAVTVYDPDAPTGSGWWHWVVSNIPADVRSLKLNASAAKTLPAGAVESLTDFGAPGYGGACPPPGDKPHRYIITVYALDAADTGVTPQTLPAMAGFSRYGKVLGSASLTVTYGR</sequence>
<dbReference type="InterPro" id="IPR005247">
    <property type="entry name" value="YbhB_YbcL/LppC-like"/>
</dbReference>
<organism evidence="2 3">
    <name type="scientific">Candidatus Desulfovibrio intestinavium</name>
    <dbReference type="NCBI Taxonomy" id="2838534"/>
    <lineage>
        <taxon>Bacteria</taxon>
        <taxon>Pseudomonadati</taxon>
        <taxon>Thermodesulfobacteriota</taxon>
        <taxon>Desulfovibrionia</taxon>
        <taxon>Desulfovibrionales</taxon>
        <taxon>Desulfovibrionaceae</taxon>
        <taxon>Desulfovibrio</taxon>
    </lineage>
</organism>
<keyword evidence="1" id="KW-0732">Signal</keyword>
<feature type="signal peptide" evidence="1">
    <location>
        <begin position="1"/>
        <end position="27"/>
    </location>
</feature>
<dbReference type="PANTHER" id="PTHR30289:SF1">
    <property type="entry name" value="PEBP (PHOSPHATIDYLETHANOLAMINE-BINDING PROTEIN) FAMILY PROTEIN"/>
    <property type="match status" value="1"/>
</dbReference>
<evidence type="ECO:0000256" key="1">
    <source>
        <dbReference type="SAM" id="SignalP"/>
    </source>
</evidence>
<dbReference type="Pfam" id="PF01161">
    <property type="entry name" value="PBP"/>
    <property type="match status" value="1"/>
</dbReference>
<dbReference type="Proteomes" id="UP000823821">
    <property type="component" value="Unassembled WGS sequence"/>
</dbReference>
<dbReference type="EMBL" id="DWZD01000030">
    <property type="protein sequence ID" value="HJA78829.1"/>
    <property type="molecule type" value="Genomic_DNA"/>
</dbReference>
<comment type="caution">
    <text evidence="2">The sequence shown here is derived from an EMBL/GenBank/DDBJ whole genome shotgun (WGS) entry which is preliminary data.</text>
</comment>
<dbReference type="NCBIfam" id="TIGR00481">
    <property type="entry name" value="YbhB/YbcL family Raf kinase inhibitor-like protein"/>
    <property type="match status" value="1"/>
</dbReference>